<dbReference type="Proteomes" id="UP000827872">
    <property type="component" value="Linkage Group LG02"/>
</dbReference>
<evidence type="ECO:0000313" key="1">
    <source>
        <dbReference type="EMBL" id="KAH8014553.1"/>
    </source>
</evidence>
<evidence type="ECO:0000313" key="2">
    <source>
        <dbReference type="Proteomes" id="UP000827872"/>
    </source>
</evidence>
<keyword evidence="2" id="KW-1185">Reference proteome</keyword>
<proteinExistence type="predicted"/>
<sequence length="122" mass="13233">MRHQPARQERLGPQPHLLRTRLNIFTFLRASGGREPDSLGWGQAHRLGLPARGSSPLAAAAAHFLNGRSAGCRHRQPGDKLTSRGPQRSAAEAHVEGRMVVWFPAFLQLVGGASRKSQAGEV</sequence>
<accession>A0ACB8G4B9</accession>
<comment type="caution">
    <text evidence="1">The sequence shown here is derived from an EMBL/GenBank/DDBJ whole genome shotgun (WGS) entry which is preliminary data.</text>
</comment>
<organism evidence="1 2">
    <name type="scientific">Sphaerodactylus townsendi</name>
    <dbReference type="NCBI Taxonomy" id="933632"/>
    <lineage>
        <taxon>Eukaryota</taxon>
        <taxon>Metazoa</taxon>
        <taxon>Chordata</taxon>
        <taxon>Craniata</taxon>
        <taxon>Vertebrata</taxon>
        <taxon>Euteleostomi</taxon>
        <taxon>Lepidosauria</taxon>
        <taxon>Squamata</taxon>
        <taxon>Bifurcata</taxon>
        <taxon>Gekkota</taxon>
        <taxon>Sphaerodactylidae</taxon>
        <taxon>Sphaerodactylus</taxon>
    </lineage>
</organism>
<protein>
    <submittedName>
        <fullName evidence="1">Uncharacterized protein</fullName>
    </submittedName>
</protein>
<gene>
    <name evidence="1" type="ORF">K3G42_030096</name>
</gene>
<dbReference type="EMBL" id="CM037615">
    <property type="protein sequence ID" value="KAH8014553.1"/>
    <property type="molecule type" value="Genomic_DNA"/>
</dbReference>
<reference evidence="1" key="1">
    <citation type="submission" date="2021-08" db="EMBL/GenBank/DDBJ databases">
        <title>The first chromosome-level gecko genome reveals the dynamic sex chromosomes of Neotropical dwarf geckos (Sphaerodactylidae: Sphaerodactylus).</title>
        <authorList>
            <person name="Pinto B.J."/>
            <person name="Keating S.E."/>
            <person name="Gamble T."/>
        </authorList>
    </citation>
    <scope>NUCLEOTIDE SEQUENCE</scope>
    <source>
        <strain evidence="1">TG3544</strain>
    </source>
</reference>
<name>A0ACB8G4B9_9SAUR</name>